<organism evidence="1 2">
    <name type="scientific">Zarea fungicola</name>
    <dbReference type="NCBI Taxonomy" id="93591"/>
    <lineage>
        <taxon>Eukaryota</taxon>
        <taxon>Fungi</taxon>
        <taxon>Dikarya</taxon>
        <taxon>Ascomycota</taxon>
        <taxon>Pezizomycotina</taxon>
        <taxon>Sordariomycetes</taxon>
        <taxon>Hypocreomycetidae</taxon>
        <taxon>Hypocreales</taxon>
        <taxon>Cordycipitaceae</taxon>
        <taxon>Zarea</taxon>
    </lineage>
</organism>
<reference evidence="1" key="1">
    <citation type="submission" date="2022-08" db="EMBL/GenBank/DDBJ databases">
        <title>Genome Sequence of Lecanicillium fungicola.</title>
        <authorList>
            <person name="Buettner E."/>
        </authorList>
    </citation>
    <scope>NUCLEOTIDE SEQUENCE</scope>
    <source>
        <strain evidence="1">Babe33</strain>
    </source>
</reference>
<dbReference type="Proteomes" id="UP001143910">
    <property type="component" value="Unassembled WGS sequence"/>
</dbReference>
<protein>
    <submittedName>
        <fullName evidence="1">Uncharacterized protein</fullName>
    </submittedName>
</protein>
<keyword evidence="2" id="KW-1185">Reference proteome</keyword>
<evidence type="ECO:0000313" key="1">
    <source>
        <dbReference type="EMBL" id="KAJ2978701.1"/>
    </source>
</evidence>
<sequence length="608" mass="65671">MESSNEFDFVIIGGGTAGLAIATRLSEDPGVSVAVLEAGSSKLDDPLINGMSPLSTFGNPDYDWCFKSEPQAALNNRVVNLPRGKMLGGTSGINLLMAAFPTKNDLDNWAKLGNAGWGFDDLSPYFRKFEGFSPPLEETMAKLQTEYLDESLHGQTGPIHTSIPKSYWPLAEVWTSTIENLGIGPHEDSKTGVAIGGHTTLALVDPSTSTRSYSATAYLQPNAARPNLFVKTNTVVTKINFTKGDPNYVATGVNVIYNDKQMTINATNEVILCAGAFGSPQILELSGIGNSSILKSYGIDILVDNSNVGENSQDHPLACYSAEVSDDIKTLESLKEPKVLEQALREYSENQTGPLAASVVSSSAFVPLKHACSTGGTKVSVEDEFTAIKSLLLSDDTLHSKQHEISRDAILNSDEPSSQYLLAHVGLPVSSSSRTARPQEELTGNYITVIPCLMHSFSRGSVHICSQSPSVLPKVDPRWLSHAADLKILCKHMLHAVQIFSTEPLCSQLKHNGKLLQPGYYSLTEDNVEDFVRNNAETEHHPVGTCSMLPRADGGVVDTELIVYGTSNLRIVDASIIPLHISANPTCTIYAIAEKAADMVKEKWRFAA</sequence>
<proteinExistence type="predicted"/>
<dbReference type="EMBL" id="JANJQO010000351">
    <property type="protein sequence ID" value="KAJ2978701.1"/>
    <property type="molecule type" value="Genomic_DNA"/>
</dbReference>
<comment type="caution">
    <text evidence="1">The sequence shown here is derived from an EMBL/GenBank/DDBJ whole genome shotgun (WGS) entry which is preliminary data.</text>
</comment>
<evidence type="ECO:0000313" key="2">
    <source>
        <dbReference type="Proteomes" id="UP001143910"/>
    </source>
</evidence>
<gene>
    <name evidence="1" type="ORF">NQ176_g3670</name>
</gene>
<accession>A0ACC1NJJ8</accession>
<name>A0ACC1NJJ8_9HYPO</name>